<dbReference type="RefSeq" id="WP_108090448.1">
    <property type="nucleotide sequence ID" value="NZ_PZPP01000014.1"/>
</dbReference>
<keyword evidence="1" id="KW-0732">Signal</keyword>
<organism evidence="2 3">
    <name type="scientific">Enterobacter cloacae</name>
    <dbReference type="NCBI Taxonomy" id="550"/>
    <lineage>
        <taxon>Bacteria</taxon>
        <taxon>Pseudomonadati</taxon>
        <taxon>Pseudomonadota</taxon>
        <taxon>Gammaproteobacteria</taxon>
        <taxon>Enterobacterales</taxon>
        <taxon>Enterobacteriaceae</taxon>
        <taxon>Enterobacter</taxon>
        <taxon>Enterobacter cloacae complex</taxon>
    </lineage>
</organism>
<name>A0A2T4XXX8_ENTCL</name>
<dbReference type="OrthoDB" id="7058601at2"/>
<protein>
    <submittedName>
        <fullName evidence="2">Uncharacterized protein</fullName>
    </submittedName>
</protein>
<evidence type="ECO:0000256" key="1">
    <source>
        <dbReference type="SAM" id="SignalP"/>
    </source>
</evidence>
<evidence type="ECO:0000313" key="2">
    <source>
        <dbReference type="EMBL" id="PTM34777.1"/>
    </source>
</evidence>
<proteinExistence type="predicted"/>
<feature type="chain" id="PRO_5015656895" evidence="1">
    <location>
        <begin position="20"/>
        <end position="277"/>
    </location>
</feature>
<reference evidence="2 3" key="1">
    <citation type="submission" date="2018-04" db="EMBL/GenBank/DDBJ databases">
        <title>Genome sequencing reveals highly heavy metal resistance and biotechnology application of the novel Enterobacter cloacae amazonensis isolated from wastewater river in Manaus - Amazonas.</title>
        <authorList>
            <person name="Astolfi M.C.T."/>
            <person name="Carvalho E.B.D.S."/>
            <person name="Lacerda L.B."/>
            <person name="Pinto M.V."/>
            <person name="Nogueira V.B."/>
            <person name="Barros A.M."/>
            <person name="Astolfi-Filho S."/>
        </authorList>
    </citation>
    <scope>NUCLEOTIDE SEQUENCE [LARGE SCALE GENOMIC DNA]</scope>
    <source>
        <strain evidence="3">amazonensis</strain>
    </source>
</reference>
<dbReference type="AlphaFoldDB" id="A0A2T4XXX8"/>
<evidence type="ECO:0000313" key="3">
    <source>
        <dbReference type="Proteomes" id="UP000241614"/>
    </source>
</evidence>
<gene>
    <name evidence="2" type="ORF">DA103_13175</name>
</gene>
<comment type="caution">
    <text evidence="2">The sequence shown here is derived from an EMBL/GenBank/DDBJ whole genome shotgun (WGS) entry which is preliminary data.</text>
</comment>
<sequence length="277" mass="31556">MIKVLFVVFLSAFSIVAEAQSNNAINSVSPEQQKIEWKHYIISTPIDPNGVYITKDSIDNVFRGKEIIIDNKSVIIRNVCEFEYNKLEKKPLNYWHGQKTVELYKEFFSKYNLDVNDGITLFTSKNGVSSCDYPFSYFIKINDSLVMILKNRAVIYTQNNAEHKDTNINCVQKQQTIEQVYGDGTIEECMYKKMTLLDAYSKYRNSLSGEERKNLSASLNLNHDFTSQCDNNCDAVSYKWNSAKKLIVTQSFPGGVTEISFSEGSNGCLVVTKNIPD</sequence>
<dbReference type="EMBL" id="PZPP01000014">
    <property type="protein sequence ID" value="PTM34777.1"/>
    <property type="molecule type" value="Genomic_DNA"/>
</dbReference>
<feature type="signal peptide" evidence="1">
    <location>
        <begin position="1"/>
        <end position="19"/>
    </location>
</feature>
<dbReference type="Proteomes" id="UP000241614">
    <property type="component" value="Unassembled WGS sequence"/>
</dbReference>
<accession>A0A2T4XXX8</accession>